<evidence type="ECO:0008006" key="4">
    <source>
        <dbReference type="Google" id="ProtNLM"/>
    </source>
</evidence>
<accession>A0A4P2QQL2</accession>
<dbReference type="AlphaFoldDB" id="A0A4P2QQL2"/>
<evidence type="ECO:0000256" key="1">
    <source>
        <dbReference type="SAM" id="SignalP"/>
    </source>
</evidence>
<name>A0A4P2QQL2_SORCE</name>
<dbReference type="EMBL" id="CP012672">
    <property type="protein sequence ID" value="AUX32494.1"/>
    <property type="molecule type" value="Genomic_DNA"/>
</dbReference>
<evidence type="ECO:0000313" key="3">
    <source>
        <dbReference type="Proteomes" id="UP000295497"/>
    </source>
</evidence>
<gene>
    <name evidence="2" type="ORF">SOCE836_046340</name>
</gene>
<evidence type="ECO:0000313" key="2">
    <source>
        <dbReference type="EMBL" id="AUX32494.1"/>
    </source>
</evidence>
<feature type="chain" id="PRO_5020484148" description="Secreted protein" evidence="1">
    <location>
        <begin position="32"/>
        <end position="59"/>
    </location>
</feature>
<dbReference type="Proteomes" id="UP000295497">
    <property type="component" value="Chromosome"/>
</dbReference>
<feature type="signal peptide" evidence="1">
    <location>
        <begin position="1"/>
        <end position="31"/>
    </location>
</feature>
<organism evidence="2 3">
    <name type="scientific">Sorangium cellulosum</name>
    <name type="common">Polyangium cellulosum</name>
    <dbReference type="NCBI Taxonomy" id="56"/>
    <lineage>
        <taxon>Bacteria</taxon>
        <taxon>Pseudomonadati</taxon>
        <taxon>Myxococcota</taxon>
        <taxon>Polyangia</taxon>
        <taxon>Polyangiales</taxon>
        <taxon>Polyangiaceae</taxon>
        <taxon>Sorangium</taxon>
    </lineage>
</organism>
<protein>
    <recommendedName>
        <fullName evidence="4">Secreted protein</fullName>
    </recommendedName>
</protein>
<keyword evidence="1" id="KW-0732">Signal</keyword>
<dbReference type="PROSITE" id="PS51257">
    <property type="entry name" value="PROKAR_LIPOPROTEIN"/>
    <property type="match status" value="1"/>
</dbReference>
<sequence>MTRKAVVSASTPVVLACALCAFSAASPSAMADVHGPALARGQFEISVDAYGNVVEVNYP</sequence>
<proteinExistence type="predicted"/>
<reference evidence="2 3" key="1">
    <citation type="submission" date="2015-09" db="EMBL/GenBank/DDBJ databases">
        <title>Sorangium comparison.</title>
        <authorList>
            <person name="Zaburannyi N."/>
            <person name="Bunk B."/>
            <person name="Overmann J."/>
            <person name="Mueller R."/>
        </authorList>
    </citation>
    <scope>NUCLEOTIDE SEQUENCE [LARGE SCALE GENOMIC DNA]</scope>
    <source>
        <strain evidence="2 3">So ce836</strain>
    </source>
</reference>